<proteinExistence type="predicted"/>
<dbReference type="AlphaFoldDB" id="A0A132MLY1"/>
<dbReference type="STRING" id="1469144.LI90_486"/>
<sequence length="37" mass="3749">MDAAHGVNGSSAAAARILVTNPVAGVWREAHASAFRS</sequence>
<comment type="caution">
    <text evidence="1">The sequence shown here is derived from an EMBL/GenBank/DDBJ whole genome shotgun (WGS) entry which is preliminary data.</text>
</comment>
<accession>A0A132MLY1</accession>
<keyword evidence="2" id="KW-1185">Reference proteome</keyword>
<organism evidence="1 2">
    <name type="scientific">Carbonactinospora thermoautotrophica</name>
    <dbReference type="NCBI Taxonomy" id="1469144"/>
    <lineage>
        <taxon>Bacteria</taxon>
        <taxon>Bacillati</taxon>
        <taxon>Actinomycetota</taxon>
        <taxon>Actinomycetes</taxon>
        <taxon>Kitasatosporales</taxon>
        <taxon>Carbonactinosporaceae</taxon>
        <taxon>Carbonactinospora</taxon>
    </lineage>
</organism>
<dbReference type="Proteomes" id="UP000070188">
    <property type="component" value="Unassembled WGS sequence"/>
</dbReference>
<reference evidence="2" key="1">
    <citation type="submission" date="2015-04" db="EMBL/GenBank/DDBJ databases">
        <title>Physiological reanalysis, assessment of diazotrophy, and genome sequences of multiple isolates of Streptomyces thermoautotrophicus.</title>
        <authorList>
            <person name="MacKellar D.C."/>
            <person name="Lieber L."/>
            <person name="Norman J."/>
            <person name="Bolger A."/>
            <person name="Tobin C."/>
            <person name="Murray J.W."/>
            <person name="Chang R."/>
            <person name="Ford T."/>
            <person name="Nguyen P.Q."/>
            <person name="Woodward J."/>
            <person name="Permingeat H."/>
            <person name="Joshi N.S."/>
            <person name="Silver P.A."/>
            <person name="Usadel B."/>
            <person name="Rutherford A.W."/>
            <person name="Friesen M."/>
            <person name="Prell J."/>
        </authorList>
    </citation>
    <scope>NUCLEOTIDE SEQUENCE [LARGE SCALE GENOMIC DNA]</scope>
    <source>
        <strain evidence="2">H1</strain>
    </source>
</reference>
<dbReference type="PATRIC" id="fig|1469144.10.peg.582"/>
<protein>
    <submittedName>
        <fullName evidence="1">Uncharacterized protein</fullName>
    </submittedName>
</protein>
<evidence type="ECO:0000313" key="2">
    <source>
        <dbReference type="Proteomes" id="UP000070188"/>
    </source>
</evidence>
<evidence type="ECO:0000313" key="1">
    <source>
        <dbReference type="EMBL" id="KWW98856.1"/>
    </source>
</evidence>
<dbReference type="EMBL" id="LAXD01000001">
    <property type="protein sequence ID" value="KWW98856.1"/>
    <property type="molecule type" value="Genomic_DNA"/>
</dbReference>
<name>A0A132MLY1_9ACTN</name>
<gene>
    <name evidence="1" type="ORF">LI90_486</name>
</gene>